<dbReference type="InterPro" id="IPR003439">
    <property type="entry name" value="ABC_transporter-like_ATP-bd"/>
</dbReference>
<dbReference type="SUPFAM" id="SSF90123">
    <property type="entry name" value="ABC transporter transmembrane region"/>
    <property type="match status" value="1"/>
</dbReference>
<evidence type="ECO:0000313" key="11">
    <source>
        <dbReference type="EMBL" id="WWC10235.1"/>
    </source>
</evidence>
<feature type="domain" description="ABC transmembrane type-1" evidence="10">
    <location>
        <begin position="20"/>
        <end position="306"/>
    </location>
</feature>
<dbReference type="Pfam" id="PF00664">
    <property type="entry name" value="ABC_membrane"/>
    <property type="match status" value="1"/>
</dbReference>
<evidence type="ECO:0000256" key="8">
    <source>
        <dbReference type="SAM" id="Phobius"/>
    </source>
</evidence>
<dbReference type="SMART" id="SM00382">
    <property type="entry name" value="AAA"/>
    <property type="match status" value="1"/>
</dbReference>
<comment type="subcellular location">
    <subcellularLocation>
        <location evidence="1">Cell membrane</location>
        <topology evidence="1">Multi-pass membrane protein</topology>
    </subcellularLocation>
</comment>
<keyword evidence="2 8" id="KW-0812">Transmembrane</keyword>
<feature type="domain" description="ABC transporter" evidence="9">
    <location>
        <begin position="339"/>
        <end position="572"/>
    </location>
</feature>
<dbReference type="PANTHER" id="PTHR43394:SF1">
    <property type="entry name" value="ATP-BINDING CASSETTE SUB-FAMILY B MEMBER 10, MITOCHONDRIAL"/>
    <property type="match status" value="1"/>
</dbReference>
<feature type="transmembrane region" description="Helical" evidence="8">
    <location>
        <begin position="41"/>
        <end position="61"/>
    </location>
</feature>
<dbReference type="InterPro" id="IPR011527">
    <property type="entry name" value="ABC1_TM_dom"/>
</dbReference>
<dbReference type="PROSITE" id="PS50929">
    <property type="entry name" value="ABC_TM1F"/>
    <property type="match status" value="1"/>
</dbReference>
<accession>A0ABZ2DPU3</accession>
<dbReference type="NCBIfam" id="NF008364">
    <property type="entry name" value="PRK11160.1"/>
    <property type="match status" value="1"/>
</dbReference>
<evidence type="ECO:0000256" key="7">
    <source>
        <dbReference type="SAM" id="Coils"/>
    </source>
</evidence>
<feature type="transmembrane region" description="Helical" evidence="8">
    <location>
        <begin position="133"/>
        <end position="155"/>
    </location>
</feature>
<dbReference type="Pfam" id="PF00005">
    <property type="entry name" value="ABC_tran"/>
    <property type="match status" value="1"/>
</dbReference>
<dbReference type="GO" id="GO:0005524">
    <property type="term" value="F:ATP binding"/>
    <property type="evidence" value="ECO:0007669"/>
    <property type="project" value="UniProtKB-KW"/>
</dbReference>
<keyword evidence="6 8" id="KW-0472">Membrane</keyword>
<protein>
    <submittedName>
        <fullName evidence="11">Cysteine/glutathione ABC transporter ATP-binding protein/permease CydC</fullName>
    </submittedName>
</protein>
<feature type="transmembrane region" description="Helical" evidence="8">
    <location>
        <begin position="15"/>
        <end position="35"/>
    </location>
</feature>
<evidence type="ECO:0000256" key="6">
    <source>
        <dbReference type="ARBA" id="ARBA00023136"/>
    </source>
</evidence>
<evidence type="ECO:0000259" key="10">
    <source>
        <dbReference type="PROSITE" id="PS50929"/>
    </source>
</evidence>
<keyword evidence="4 11" id="KW-0067">ATP-binding</keyword>
<organism evidence="11 12">
    <name type="scientific">Raoultella ornithinolytica</name>
    <name type="common">Klebsiella ornithinolytica</name>
    <dbReference type="NCBI Taxonomy" id="54291"/>
    <lineage>
        <taxon>Bacteria</taxon>
        <taxon>Pseudomonadati</taxon>
        <taxon>Pseudomonadota</taxon>
        <taxon>Gammaproteobacteria</taxon>
        <taxon>Enterobacterales</taxon>
        <taxon>Enterobacteriaceae</taxon>
        <taxon>Klebsiella/Raoultella group</taxon>
        <taxon>Raoultella</taxon>
    </lineage>
</organism>
<feature type="coiled-coil region" evidence="7">
    <location>
        <begin position="219"/>
        <end position="246"/>
    </location>
</feature>
<evidence type="ECO:0000256" key="4">
    <source>
        <dbReference type="ARBA" id="ARBA00022840"/>
    </source>
</evidence>
<dbReference type="CDD" id="cd18585">
    <property type="entry name" value="ABC_6TM_CydC"/>
    <property type="match status" value="1"/>
</dbReference>
<dbReference type="InterPro" id="IPR039421">
    <property type="entry name" value="Type_1_exporter"/>
</dbReference>
<dbReference type="InterPro" id="IPR014223">
    <property type="entry name" value="ABC_CydC/D"/>
</dbReference>
<evidence type="ECO:0000256" key="2">
    <source>
        <dbReference type="ARBA" id="ARBA00022692"/>
    </source>
</evidence>
<evidence type="ECO:0000256" key="5">
    <source>
        <dbReference type="ARBA" id="ARBA00022989"/>
    </source>
</evidence>
<keyword evidence="3" id="KW-0547">Nucleotide-binding</keyword>
<dbReference type="InterPro" id="IPR003593">
    <property type="entry name" value="AAA+_ATPase"/>
</dbReference>
<keyword evidence="7" id="KW-0175">Coiled coil</keyword>
<feature type="transmembrane region" description="Helical" evidence="8">
    <location>
        <begin position="277"/>
        <end position="295"/>
    </location>
</feature>
<keyword evidence="5 8" id="KW-1133">Transmembrane helix</keyword>
<feature type="transmembrane region" description="Helical" evidence="8">
    <location>
        <begin position="161"/>
        <end position="182"/>
    </location>
</feature>
<proteinExistence type="predicted"/>
<dbReference type="RefSeq" id="WP_004860024.1">
    <property type="nucleotide sequence ID" value="NZ_ABSBPM020000002.1"/>
</dbReference>
<dbReference type="NCBIfam" id="TIGR02868">
    <property type="entry name" value="CydC"/>
    <property type="match status" value="1"/>
</dbReference>
<dbReference type="InterPro" id="IPR027417">
    <property type="entry name" value="P-loop_NTPase"/>
</dbReference>
<feature type="transmembrane region" description="Helical" evidence="8">
    <location>
        <begin position="243"/>
        <end position="265"/>
    </location>
</feature>
<evidence type="ECO:0000256" key="1">
    <source>
        <dbReference type="ARBA" id="ARBA00004651"/>
    </source>
</evidence>
<keyword evidence="12" id="KW-1185">Reference proteome</keyword>
<dbReference type="Proteomes" id="UP001350972">
    <property type="component" value="Chromosome"/>
</dbReference>
<reference evidence="11 12" key="1">
    <citation type="submission" date="2024-02" db="EMBL/GenBank/DDBJ databases">
        <title>Tn5403 promotes plasmid rearrangements and degradation of the Klebsiella pneumoniae carbapenemase (KPC) transposon Tn4401.</title>
        <authorList>
            <person name="Sheppard A.E."/>
            <person name="Barry K.E."/>
            <person name="Parikh H.I."/>
            <person name="Vegesana K."/>
            <person name="Sebra R."/>
            <person name="George S."/>
            <person name="Sanderson N.D."/>
            <person name="Stoesser N."/>
            <person name="Eyre D.W."/>
            <person name="Crook D.W."/>
            <person name="Walker A.S."/>
            <person name="Mathers A.J."/>
        </authorList>
    </citation>
    <scope>NUCLEOTIDE SEQUENCE [LARGE SCALE GENOMIC DNA]</scope>
    <source>
        <strain evidence="11 12">CAV1921</strain>
    </source>
</reference>
<dbReference type="PROSITE" id="PS50893">
    <property type="entry name" value="ABC_TRANSPORTER_2"/>
    <property type="match status" value="1"/>
</dbReference>
<dbReference type="PANTHER" id="PTHR43394">
    <property type="entry name" value="ATP-DEPENDENT PERMEASE MDL1, MITOCHONDRIAL"/>
    <property type="match status" value="1"/>
</dbReference>
<dbReference type="InterPro" id="IPR017871">
    <property type="entry name" value="ABC_transporter-like_CS"/>
</dbReference>
<name>A0ABZ2DPU3_RAOOR</name>
<dbReference type="EMBL" id="CP145163">
    <property type="protein sequence ID" value="WWC10235.1"/>
    <property type="molecule type" value="Genomic_DNA"/>
</dbReference>
<gene>
    <name evidence="11" type="primary">cydC</name>
    <name evidence="11" type="ORF">LM286_17970</name>
</gene>
<evidence type="ECO:0000313" key="12">
    <source>
        <dbReference type="Proteomes" id="UP001350972"/>
    </source>
</evidence>
<dbReference type="PROSITE" id="PS00211">
    <property type="entry name" value="ABC_TRANSPORTER_1"/>
    <property type="match status" value="1"/>
</dbReference>
<evidence type="ECO:0000259" key="9">
    <source>
        <dbReference type="PROSITE" id="PS50893"/>
    </source>
</evidence>
<dbReference type="Gene3D" id="3.40.50.300">
    <property type="entry name" value="P-loop containing nucleotide triphosphate hydrolases"/>
    <property type="match status" value="1"/>
</dbReference>
<dbReference type="CDD" id="cd03247">
    <property type="entry name" value="ABCC_cytochrome_bd"/>
    <property type="match status" value="1"/>
</dbReference>
<evidence type="ECO:0000256" key="3">
    <source>
        <dbReference type="ARBA" id="ARBA00022741"/>
    </source>
</evidence>
<dbReference type="SUPFAM" id="SSF52540">
    <property type="entry name" value="P-loop containing nucleoside triphosphate hydrolases"/>
    <property type="match status" value="1"/>
</dbReference>
<sequence length="573" mass="62364">MRALLPYLALYKRHIWLLTLGVVLAIVTLLASIGLLTLSGWFLSASAVVGVAGIYSFNYMLPAAGVRGAAIIRTAGRYFERLVSHDATFRVLQHLRVFTFSKLLPLSPAGLARFRQGELLNRVVADVDTLDHLYLRVISPLIGALVVIVVVTAGLSILDVTLALTLGGIMLVTLLVLPPLFYRAGKPAGESITQMRGQYRQQLTAWLQGQAELMLFSASDRYRKQLEKTEQRWQDAQRRQAELTALSQALMLLIGGVAVVAMLWLTSAGVGGNSQPGALIALFVFCALAAFEALAPVTGAFQHLGQVIASARRITQITGQQPEVTFAAGEGQAFGQVSLTLNQVTFSYPQQPSPALENISLQVGAGEHIAILGRTGCGKSTLLQLLTRAWDPANGEILLNDQPLTHLNEATLRQAMSVVPQRVHLFSATLRDNLSLAAPGASDIQLMKALERVGLEKLLEDSGLNAWLGEGGRQLSGGELRRLAIARALLHDAPLMLLDEPTEGLDATTESQILDLLAEVMREKTVLMVTHRLRGLARFNRIIVMDNGKIIEQGSHAELLAEQGRYYQFKQRL</sequence>
<dbReference type="Gene3D" id="1.20.1560.10">
    <property type="entry name" value="ABC transporter type 1, transmembrane domain"/>
    <property type="match status" value="1"/>
</dbReference>
<dbReference type="InterPro" id="IPR036640">
    <property type="entry name" value="ABC1_TM_sf"/>
</dbReference>